<dbReference type="CDD" id="cd09272">
    <property type="entry name" value="RNase_HI_RT_Ty1"/>
    <property type="match status" value="1"/>
</dbReference>
<evidence type="ECO:0000313" key="2">
    <source>
        <dbReference type="EMBL" id="RDY08209.1"/>
    </source>
</evidence>
<comment type="caution">
    <text evidence="2">The sequence shown here is derived from an EMBL/GenBank/DDBJ whole genome shotgun (WGS) entry which is preliminary data.</text>
</comment>
<dbReference type="Proteomes" id="UP000257109">
    <property type="component" value="Unassembled WGS sequence"/>
</dbReference>
<dbReference type="InterPro" id="IPR013103">
    <property type="entry name" value="RVT_2"/>
</dbReference>
<gene>
    <name evidence="2" type="ORF">CR513_07575</name>
</gene>
<name>A0A371HZL2_MUCPR</name>
<evidence type="ECO:0000313" key="3">
    <source>
        <dbReference type="Proteomes" id="UP000257109"/>
    </source>
</evidence>
<sequence>MQSSSSQKWIDAMNDGMKSMQDNDDSKDNIERYKTRLVAKGFIQKEGIDYKETFSLVSLKDSFRIIMTLVTHFDLELHQMDVKIAFLNSDIDEMIYMVQPEKFVSNDFKEIHLWPQTSFPSMVSQIPSSHYLNVVYDCYYMLMMLLDSSDTSLLHETKRFLTKNFEMKDPGETSFVFGIQILRDCSQGILRLSQENNISKILDRFNMKDSKLGDTLIAKGDKFMRSLVYLQVCTRPDIAFVVGVLSSYLSDPGMQHWKIVKCVMHYLKRTKGYMLTYWKSEGLEIIGYSNSDFVGCKIVNTMFGYIYMFARGAIIWMFVKQTLIVPSTMAVDLRVVDDIERPVKIYCDNNLAVLYSNNNRSSTKLKFIDIKFLVVKERVQNKQIFIEHIGTSFLLADPLTK</sequence>
<accession>A0A371HZL2</accession>
<reference evidence="2" key="1">
    <citation type="submission" date="2018-05" db="EMBL/GenBank/DDBJ databases">
        <title>Draft genome of Mucuna pruriens seed.</title>
        <authorList>
            <person name="Nnadi N.E."/>
            <person name="Vos R."/>
            <person name="Hasami M.H."/>
            <person name="Devisetty U.K."/>
            <person name="Aguiy J.C."/>
        </authorList>
    </citation>
    <scope>NUCLEOTIDE SEQUENCE [LARGE SCALE GENOMIC DNA]</scope>
    <source>
        <strain evidence="2">JCA_2017</strain>
    </source>
</reference>
<dbReference type="Pfam" id="PF07727">
    <property type="entry name" value="RVT_2"/>
    <property type="match status" value="2"/>
</dbReference>
<feature type="domain" description="Reverse transcriptase Ty1/copia-type" evidence="1">
    <location>
        <begin position="140"/>
        <end position="211"/>
    </location>
</feature>
<feature type="domain" description="Reverse transcriptase Ty1/copia-type" evidence="1">
    <location>
        <begin position="29"/>
        <end position="106"/>
    </location>
</feature>
<proteinExistence type="predicted"/>
<dbReference type="AlphaFoldDB" id="A0A371HZL2"/>
<dbReference type="OrthoDB" id="1645289at2759"/>
<feature type="non-terminal residue" evidence="2">
    <location>
        <position position="1"/>
    </location>
</feature>
<evidence type="ECO:0000259" key="1">
    <source>
        <dbReference type="Pfam" id="PF07727"/>
    </source>
</evidence>
<dbReference type="EMBL" id="QJKJ01001324">
    <property type="protein sequence ID" value="RDY08209.1"/>
    <property type="molecule type" value="Genomic_DNA"/>
</dbReference>
<keyword evidence="3" id="KW-1185">Reference proteome</keyword>
<dbReference type="STRING" id="157652.A0A371HZL2"/>
<dbReference type="PANTHER" id="PTHR11439">
    <property type="entry name" value="GAG-POL-RELATED RETROTRANSPOSON"/>
    <property type="match status" value="1"/>
</dbReference>
<protein>
    <recommendedName>
        <fullName evidence="1">Reverse transcriptase Ty1/copia-type domain-containing protein</fullName>
    </recommendedName>
</protein>
<organism evidence="2 3">
    <name type="scientific">Mucuna pruriens</name>
    <name type="common">Velvet bean</name>
    <name type="synonym">Dolichos pruriens</name>
    <dbReference type="NCBI Taxonomy" id="157652"/>
    <lineage>
        <taxon>Eukaryota</taxon>
        <taxon>Viridiplantae</taxon>
        <taxon>Streptophyta</taxon>
        <taxon>Embryophyta</taxon>
        <taxon>Tracheophyta</taxon>
        <taxon>Spermatophyta</taxon>
        <taxon>Magnoliopsida</taxon>
        <taxon>eudicotyledons</taxon>
        <taxon>Gunneridae</taxon>
        <taxon>Pentapetalae</taxon>
        <taxon>rosids</taxon>
        <taxon>fabids</taxon>
        <taxon>Fabales</taxon>
        <taxon>Fabaceae</taxon>
        <taxon>Papilionoideae</taxon>
        <taxon>50 kb inversion clade</taxon>
        <taxon>NPAAA clade</taxon>
        <taxon>indigoferoid/millettioid clade</taxon>
        <taxon>Phaseoleae</taxon>
        <taxon>Mucuna</taxon>
    </lineage>
</organism>
<dbReference type="PANTHER" id="PTHR11439:SF467">
    <property type="entry name" value="INTEGRASE CATALYTIC DOMAIN-CONTAINING PROTEIN"/>
    <property type="match status" value="1"/>
</dbReference>